<keyword evidence="1" id="KW-0175">Coiled coil</keyword>
<feature type="coiled-coil region" evidence="1">
    <location>
        <begin position="252"/>
        <end position="279"/>
    </location>
</feature>
<dbReference type="EMBL" id="BRXY01000128">
    <property type="protein sequence ID" value="GMH68789.1"/>
    <property type="molecule type" value="Genomic_DNA"/>
</dbReference>
<proteinExistence type="predicted"/>
<dbReference type="Proteomes" id="UP001165085">
    <property type="component" value="Unassembled WGS sequence"/>
</dbReference>
<feature type="compositionally biased region" description="Polar residues" evidence="2">
    <location>
        <begin position="77"/>
        <end position="100"/>
    </location>
</feature>
<feature type="region of interest" description="Disordered" evidence="2">
    <location>
        <begin position="1023"/>
        <end position="1050"/>
    </location>
</feature>
<sequence length="1050" mass="122733">MYTHSHPTPPTYFTPYQKGPPPSDTGPPTPPPPMPRPPASHPSRPGYVDVDDVYFTLLNNRGGVAGIPRAQQQQQQRNLRSHSPANSFSTNNTTYGESQQSHLDWVADRVTKMRKSIVASGVSPSTDFPFPDSNDENYNEMNRDRGSSVTRLGEYIRGEEVTGRNSFMEKPKSPALDTLKKLKALQKSCVESMVNLRVVKAQVLGEDENTAHFTPMQHVVDTQAKQIAQLQGKLEKGENIRENVLPAQAEYVKELEKVNAEMEDQLNFLQKTIETDKESYAELIGVHERERMRCERLESKNGMLQNFASQLQMRRYESNEKLVKKLQMSRNLALIFRVFHAIKQSGKEGSDGKVRVAQFLKRWTQASTYKVFLTWKENFEEAKRNRAIVNKFLQRMVRGGLCRCLFAWVTFVSDLKKERRIVERFRARFLNQEVAKCLATWCDFVDGRRRSRKLAKRVFGRMVYGKLWTAFERWKGAENEEEVRAREIKAVNVLCRILNRQLDVAFSTWVAGVAFEKRCEAVLAKFAARVKLREARTAIVTWVDMVDKRKRVRRLMNRLITGKDGLALREAWAVWSDHCRSRGWEEVQALLTQREEIIEKQAARLQEVEAKLELLHQRGEEMGMASAKRMVQMWQNKCLNNVLQAWKNYAKGQVEDRVKMNRFLSRWTNQCLSKCYDSWKLYAKEEIRCRMVVAKFIKRWKSQCLTKCFLAWAWELREGKKDRIIVERFRKRFLNQCIGRAYNSWISYVHDRKWLRSFVGRVLGGMTGVAFSTWKEETEMRKLKQEEEERQAVILKKFGSRLRLQACMRCLRTWEESVRIRRWLRKLMSRCIGGSYFAMIGDAFALWKRRCEEWERSVLSGSVDDLRARVIYLEGEMVKYGELKRQTCINKVCGRWSDLWMNYVRSAFAMLKQNSYSVSKIEYSRNIMRLCLLRNIRHLEHQALKQWIVYARSKTEKMKKSFATLIHCITRIRNYDLHRGFRKWSDIVNEEVREEAQEKADRKLIVGKASQALFLLERGVAQSRRELGDDSDSDDYDEDEGGGGGGTGLW</sequence>
<dbReference type="OrthoDB" id="195537at2759"/>
<dbReference type="AlphaFoldDB" id="A0A9W7AB30"/>
<protein>
    <submittedName>
        <fullName evidence="3">Uncharacterized protein</fullName>
    </submittedName>
</protein>
<feature type="compositionally biased region" description="Acidic residues" evidence="2">
    <location>
        <begin position="1029"/>
        <end position="1041"/>
    </location>
</feature>
<feature type="region of interest" description="Disordered" evidence="2">
    <location>
        <begin position="1"/>
        <end position="48"/>
    </location>
</feature>
<accession>A0A9W7AB30</accession>
<keyword evidence="4" id="KW-1185">Reference proteome</keyword>
<comment type="caution">
    <text evidence="3">The sequence shown here is derived from an EMBL/GenBank/DDBJ whole genome shotgun (WGS) entry which is preliminary data.</text>
</comment>
<evidence type="ECO:0000256" key="2">
    <source>
        <dbReference type="SAM" id="MobiDB-lite"/>
    </source>
</evidence>
<evidence type="ECO:0000313" key="3">
    <source>
        <dbReference type="EMBL" id="GMH68789.1"/>
    </source>
</evidence>
<evidence type="ECO:0000256" key="1">
    <source>
        <dbReference type="SAM" id="Coils"/>
    </source>
</evidence>
<organism evidence="3 4">
    <name type="scientific">Triparma strigata</name>
    <dbReference type="NCBI Taxonomy" id="1606541"/>
    <lineage>
        <taxon>Eukaryota</taxon>
        <taxon>Sar</taxon>
        <taxon>Stramenopiles</taxon>
        <taxon>Ochrophyta</taxon>
        <taxon>Bolidophyceae</taxon>
        <taxon>Parmales</taxon>
        <taxon>Triparmaceae</taxon>
        <taxon>Triparma</taxon>
    </lineage>
</organism>
<feature type="compositionally biased region" description="Pro residues" evidence="2">
    <location>
        <begin position="7"/>
        <end position="40"/>
    </location>
</feature>
<name>A0A9W7AB30_9STRA</name>
<reference evidence="4" key="1">
    <citation type="journal article" date="2023" name="Commun. Biol.">
        <title>Genome analysis of Parmales, the sister group of diatoms, reveals the evolutionary specialization of diatoms from phago-mixotrophs to photoautotrophs.</title>
        <authorList>
            <person name="Ban H."/>
            <person name="Sato S."/>
            <person name="Yoshikawa S."/>
            <person name="Yamada K."/>
            <person name="Nakamura Y."/>
            <person name="Ichinomiya M."/>
            <person name="Sato N."/>
            <person name="Blanc-Mathieu R."/>
            <person name="Endo H."/>
            <person name="Kuwata A."/>
            <person name="Ogata H."/>
        </authorList>
    </citation>
    <scope>NUCLEOTIDE SEQUENCE [LARGE SCALE GENOMIC DNA]</scope>
    <source>
        <strain evidence="4">NIES 3701</strain>
    </source>
</reference>
<feature type="region of interest" description="Disordered" evidence="2">
    <location>
        <begin position="66"/>
        <end position="100"/>
    </location>
</feature>
<feature type="coiled-coil region" evidence="1">
    <location>
        <begin position="591"/>
        <end position="618"/>
    </location>
</feature>
<gene>
    <name evidence="3" type="ORF">TrST_g5815</name>
</gene>
<evidence type="ECO:0000313" key="4">
    <source>
        <dbReference type="Proteomes" id="UP001165085"/>
    </source>
</evidence>
<feature type="region of interest" description="Disordered" evidence="2">
    <location>
        <begin position="122"/>
        <end position="146"/>
    </location>
</feature>